<dbReference type="Pfam" id="PF07727">
    <property type="entry name" value="RVT_2"/>
    <property type="match status" value="1"/>
</dbReference>
<proteinExistence type="predicted"/>
<accession>A0ABQ4X324</accession>
<reference evidence="2" key="2">
    <citation type="submission" date="2022-01" db="EMBL/GenBank/DDBJ databases">
        <authorList>
            <person name="Yamashiro T."/>
            <person name="Shiraishi A."/>
            <person name="Satake H."/>
            <person name="Nakayama K."/>
        </authorList>
    </citation>
    <scope>NUCLEOTIDE SEQUENCE</scope>
</reference>
<reference evidence="2" key="1">
    <citation type="journal article" date="2022" name="Int. J. Mol. Sci.">
        <title>Draft Genome of Tanacetum Coccineum: Genomic Comparison of Closely Related Tanacetum-Family Plants.</title>
        <authorList>
            <person name="Yamashiro T."/>
            <person name="Shiraishi A."/>
            <person name="Nakayama K."/>
            <person name="Satake H."/>
        </authorList>
    </citation>
    <scope>NUCLEOTIDE SEQUENCE</scope>
</reference>
<evidence type="ECO:0000313" key="2">
    <source>
        <dbReference type="EMBL" id="GJS59305.1"/>
    </source>
</evidence>
<dbReference type="EMBL" id="BQNB010009140">
    <property type="protein sequence ID" value="GJS59305.1"/>
    <property type="molecule type" value="Genomic_DNA"/>
</dbReference>
<comment type="caution">
    <text evidence="2">The sequence shown here is derived from an EMBL/GenBank/DDBJ whole genome shotgun (WGS) entry which is preliminary data.</text>
</comment>
<keyword evidence="3" id="KW-1185">Reference proteome</keyword>
<sequence length="415" mass="48030">MIYYYLRVIFTPAKQEEGKSVSSYVLKMKGYIDNLERLGHPVTLGLARIFLKSRSKWKSEDLEIIQEEDTHPSIDTSLNHIDDDLEMDEPQSDIIPIRRSTRTRRPTDRMCLYIDAEEHELGDLGEPANYKAALLDPESDKWLTAMNVEMKSMKDNELTYKARLVAKGYTQTPGIDYEETFSPVADIRAIRILIAIAAYYDYEIWKMDVKTAFLYGYLNEEVYIEQPKGFVNLKYPNRHPMLQKFKSYLGNVFAMKDLGNLHIFLESKIYRDRSRLVDWLCDIKRELRVSCYTDAGYLRMLITTKSSDLDIVEAVWVRKFISGLGVVPTIEKPINMYCDNTGAIAIVNESRITKGARHFRAKVHYLRKVIEFGDIKLEKVHTDDNLADPFTKALAFPKHSELTRNIGMLPASTFM</sequence>
<protein>
    <submittedName>
        <fullName evidence="2">Retrotransposon protein, putative, ty1-copia subclass</fullName>
    </submittedName>
</protein>
<gene>
    <name evidence="2" type="ORF">Tco_0654089</name>
</gene>
<organism evidence="2 3">
    <name type="scientific">Tanacetum coccineum</name>
    <dbReference type="NCBI Taxonomy" id="301880"/>
    <lineage>
        <taxon>Eukaryota</taxon>
        <taxon>Viridiplantae</taxon>
        <taxon>Streptophyta</taxon>
        <taxon>Embryophyta</taxon>
        <taxon>Tracheophyta</taxon>
        <taxon>Spermatophyta</taxon>
        <taxon>Magnoliopsida</taxon>
        <taxon>eudicotyledons</taxon>
        <taxon>Gunneridae</taxon>
        <taxon>Pentapetalae</taxon>
        <taxon>asterids</taxon>
        <taxon>campanulids</taxon>
        <taxon>Asterales</taxon>
        <taxon>Asteraceae</taxon>
        <taxon>Asteroideae</taxon>
        <taxon>Anthemideae</taxon>
        <taxon>Anthemidinae</taxon>
        <taxon>Tanacetum</taxon>
    </lineage>
</organism>
<name>A0ABQ4X324_9ASTR</name>
<evidence type="ECO:0000259" key="1">
    <source>
        <dbReference type="Pfam" id="PF07727"/>
    </source>
</evidence>
<dbReference type="Proteomes" id="UP001151760">
    <property type="component" value="Unassembled WGS sequence"/>
</dbReference>
<dbReference type="InterPro" id="IPR013103">
    <property type="entry name" value="RVT_2"/>
</dbReference>
<evidence type="ECO:0000313" key="3">
    <source>
        <dbReference type="Proteomes" id="UP001151760"/>
    </source>
</evidence>
<feature type="domain" description="Reverse transcriptase Ty1/copia-type" evidence="1">
    <location>
        <begin position="151"/>
        <end position="238"/>
    </location>
</feature>
<dbReference type="CDD" id="cd09272">
    <property type="entry name" value="RNase_HI_RT_Ty1"/>
    <property type="match status" value="1"/>
</dbReference>